<dbReference type="CDD" id="cd18808">
    <property type="entry name" value="SF1_C_Upf1"/>
    <property type="match status" value="1"/>
</dbReference>
<dbReference type="InterPro" id="IPR041679">
    <property type="entry name" value="DNA2/NAM7-like_C"/>
</dbReference>
<dbReference type="InterPro" id="IPR038720">
    <property type="entry name" value="YprB_RNase_H-like_dom"/>
</dbReference>
<evidence type="ECO:0000256" key="1">
    <source>
        <dbReference type="ARBA" id="ARBA00022741"/>
    </source>
</evidence>
<evidence type="ECO:0000313" key="7">
    <source>
        <dbReference type="EMBL" id="SOD93269.1"/>
    </source>
</evidence>
<keyword evidence="4" id="KW-0067">ATP-binding</keyword>
<protein>
    <recommendedName>
        <fullName evidence="9">AAA+ ATPase domain-containing protein</fullName>
    </recommendedName>
</protein>
<keyword evidence="2" id="KW-0378">Hydrolase</keyword>
<dbReference type="AlphaFoldDB" id="A0A286GDP3"/>
<feature type="domain" description="DNA2/NAM7 helicase-like C-terminal" evidence="5">
    <location>
        <begin position="906"/>
        <end position="1084"/>
    </location>
</feature>
<dbReference type="NCBIfam" id="TIGR03491">
    <property type="entry name" value="TM0106 family RecB-like putative nuclease"/>
    <property type="match status" value="1"/>
</dbReference>
<evidence type="ECO:0000256" key="2">
    <source>
        <dbReference type="ARBA" id="ARBA00022801"/>
    </source>
</evidence>
<keyword evidence="8" id="KW-1185">Reference proteome</keyword>
<proteinExistence type="predicted"/>
<dbReference type="CDD" id="cd17934">
    <property type="entry name" value="DEXXQc_Upf1-like"/>
    <property type="match status" value="1"/>
</dbReference>
<dbReference type="Pfam" id="PF13604">
    <property type="entry name" value="AAA_30"/>
    <property type="match status" value="1"/>
</dbReference>
<dbReference type="Gene3D" id="3.40.50.300">
    <property type="entry name" value="P-loop containing nucleotide triphosphate hydrolases"/>
    <property type="match status" value="2"/>
</dbReference>
<dbReference type="InterPro" id="IPR047187">
    <property type="entry name" value="SF1_C_Upf1"/>
</dbReference>
<keyword evidence="1" id="KW-0547">Nucleotide-binding</keyword>
<dbReference type="EMBL" id="OCNJ01000003">
    <property type="protein sequence ID" value="SOD93269.1"/>
    <property type="molecule type" value="Genomic_DNA"/>
</dbReference>
<dbReference type="Pfam" id="PF13482">
    <property type="entry name" value="RNase_H_2"/>
    <property type="match status" value="1"/>
</dbReference>
<evidence type="ECO:0008006" key="9">
    <source>
        <dbReference type="Google" id="ProtNLM"/>
    </source>
</evidence>
<feature type="domain" description="YprB ribonuclease H-like" evidence="6">
    <location>
        <begin position="316"/>
        <end position="492"/>
    </location>
</feature>
<accession>A0A286GDP3</accession>
<organism evidence="7 8">
    <name type="scientific">Caenispirillum bisanense</name>
    <dbReference type="NCBI Taxonomy" id="414052"/>
    <lineage>
        <taxon>Bacteria</taxon>
        <taxon>Pseudomonadati</taxon>
        <taxon>Pseudomonadota</taxon>
        <taxon>Alphaproteobacteria</taxon>
        <taxon>Rhodospirillales</taxon>
        <taxon>Novispirillaceae</taxon>
        <taxon>Caenispirillum</taxon>
    </lineage>
</organism>
<dbReference type="InterPro" id="IPR027417">
    <property type="entry name" value="P-loop_NTPase"/>
</dbReference>
<evidence type="ECO:0000259" key="5">
    <source>
        <dbReference type="Pfam" id="PF13087"/>
    </source>
</evidence>
<dbReference type="SUPFAM" id="SSF52540">
    <property type="entry name" value="P-loop containing nucleoside triphosphate hydrolases"/>
    <property type="match status" value="1"/>
</dbReference>
<evidence type="ECO:0000256" key="3">
    <source>
        <dbReference type="ARBA" id="ARBA00022806"/>
    </source>
</evidence>
<dbReference type="GO" id="GO:0005524">
    <property type="term" value="F:ATP binding"/>
    <property type="evidence" value="ECO:0007669"/>
    <property type="project" value="UniProtKB-KW"/>
</dbReference>
<dbReference type="Proteomes" id="UP000219621">
    <property type="component" value="Unassembled WGS sequence"/>
</dbReference>
<dbReference type="Pfam" id="PF13087">
    <property type="entry name" value="AAA_12"/>
    <property type="match status" value="1"/>
</dbReference>
<evidence type="ECO:0000259" key="6">
    <source>
        <dbReference type="Pfam" id="PF13482"/>
    </source>
</evidence>
<sequence>MRRTADTIAFSAHDLVNALGCRHRTFLDLGVLNGAPPPPASPDDQAALLREKGLEVEGAVVEALRRDGLEVETIGGGSFAEREALTTAAMRAGKAAVHGAAIAAGRWFGYCDLLVRVERPSGFGAWSYEPVEIKLARRPAAKHVVQLATYGMILSALQEAPVRTLRLTTGDGKDHRLPADRFRHYVGLAGKRLASFVDAGAPGTEAEPCGHCGVCPWHGACSERWQAEDHLSLVANIQRGQIVKLRAAGITTVAALGGQPEDTRIRKMAPDTFARLRHQAALQVRGRDEGRPVLDILPPEDGRGFARLPRPDDGDLYFDIEGDPLYPDGLEYLFGVAGGAPDAHWFRAFWGHDHDEERYAFEALMDFFAGHFAKHPDAHVYHYNHYEVTALKRLASRYGTREAVLDDFLRRRRFVDLYTVVREAIRVSEPRYSLKNIEVFYSDKRSGGVTNAADSVVMYERWRQTQHPSLLRDIQDYNEFDCVSTLRLHRWLCGLRPSGAAWATGAAATLDEERAAELADRDAEREEMLRRLLDGPPSERPLRTLTGYLLGFHRRCEKPEWWAMFDRQERTPEELVDDADCLGDLRQVGPAGSEKKSLVGVYRFPEQETKLRAGDRPLIAQTLEPAGVIDELDEERRLVRLKRGAVKGPLPETLSLVPGGPVNSGVLQAAVERFAGSLMARDGRFRAVRDLLERKPPRLCGRAAGAPVVPAGADVVEGAIAAALAMDETYLFIQGPPGAGKTYTSAHVICGLIRAGFRVGIASNSHKAINNLLHGVEKRAKAQGLDFRGQKKSTAGKADSFLNGDLIEDIVNNADVDPRAALVAGTAWLFAGLEEQTAVDYLFVDEAGQVSLANIVAMGTAARNIVLVGDQMQLGQPIQGVHPGDSGLSVLDFLLRDEPVIPPDRGIFLPTTFRMHRDVCRFISDAVYAGALQSAPSTERQTLLLTPDAHPELLSTGLRFIEAEHEGCSQKSEEEGAILRDLFDSLLRQRRRDEEGRERPLTVDDILVVSPYNVQVNHLLAVLPPGARVGTVDKFQGQEADVVLISMATSSAEDLPRDIDFLYSRNRLNVAISRARCLAVLVASPRLLEIPCRTVEELALVNTLCWAREYAAGQEGREQLREVTSAHSSRLYP</sequence>
<dbReference type="OrthoDB" id="9757917at2"/>
<evidence type="ECO:0000313" key="8">
    <source>
        <dbReference type="Proteomes" id="UP000219621"/>
    </source>
</evidence>
<dbReference type="InterPro" id="IPR050534">
    <property type="entry name" value="Coronavir_polyprotein_1ab"/>
</dbReference>
<dbReference type="InterPro" id="IPR012337">
    <property type="entry name" value="RNaseH-like_sf"/>
</dbReference>
<name>A0A286GDP3_9PROT</name>
<dbReference type="RefSeq" id="WP_097278392.1">
    <property type="nucleotide sequence ID" value="NZ_OCNJ01000003.1"/>
</dbReference>
<dbReference type="SUPFAM" id="SSF53098">
    <property type="entry name" value="Ribonuclease H-like"/>
    <property type="match status" value="1"/>
</dbReference>
<keyword evidence="3" id="KW-0347">Helicase</keyword>
<dbReference type="InterPro" id="IPR019993">
    <property type="entry name" value="RecB_nuclease_TM0106_put"/>
</dbReference>
<reference evidence="7 8" key="1">
    <citation type="submission" date="2017-09" db="EMBL/GenBank/DDBJ databases">
        <authorList>
            <person name="Ehlers B."/>
            <person name="Leendertz F.H."/>
        </authorList>
    </citation>
    <scope>NUCLEOTIDE SEQUENCE [LARGE SCALE GENOMIC DNA]</scope>
    <source>
        <strain evidence="7 8">USBA 140</strain>
    </source>
</reference>
<dbReference type="GO" id="GO:0016787">
    <property type="term" value="F:hydrolase activity"/>
    <property type="evidence" value="ECO:0007669"/>
    <property type="project" value="UniProtKB-KW"/>
</dbReference>
<dbReference type="GO" id="GO:0043139">
    <property type="term" value="F:5'-3' DNA helicase activity"/>
    <property type="evidence" value="ECO:0007669"/>
    <property type="project" value="TreeGrafter"/>
</dbReference>
<gene>
    <name evidence="7" type="ORF">SAMN05421508_10310</name>
</gene>
<dbReference type="PANTHER" id="PTHR43788:SF8">
    <property type="entry name" value="DNA-BINDING PROTEIN SMUBP-2"/>
    <property type="match status" value="1"/>
</dbReference>
<dbReference type="PANTHER" id="PTHR43788">
    <property type="entry name" value="DNA2/NAM7 HELICASE FAMILY MEMBER"/>
    <property type="match status" value="1"/>
</dbReference>
<evidence type="ECO:0000256" key="4">
    <source>
        <dbReference type="ARBA" id="ARBA00022840"/>
    </source>
</evidence>